<keyword evidence="1" id="KW-1133">Transmembrane helix</keyword>
<organism evidence="2 3">
    <name type="scientific">Lactococcus garvieae DCC43</name>
    <dbReference type="NCBI Taxonomy" id="1231377"/>
    <lineage>
        <taxon>Bacteria</taxon>
        <taxon>Bacillati</taxon>
        <taxon>Bacillota</taxon>
        <taxon>Bacilli</taxon>
        <taxon>Lactobacillales</taxon>
        <taxon>Streptococcaceae</taxon>
        <taxon>Lactococcus</taxon>
    </lineage>
</organism>
<evidence type="ECO:0000313" key="2">
    <source>
        <dbReference type="EMBL" id="EKF50948.1"/>
    </source>
</evidence>
<proteinExistence type="predicted"/>
<dbReference type="PATRIC" id="fig|1231377.3.peg.1699"/>
<keyword evidence="1" id="KW-0812">Transmembrane</keyword>
<accession>K2NTR1</accession>
<comment type="caution">
    <text evidence="2">The sequence shown here is derived from an EMBL/GenBank/DDBJ whole genome shotgun (WGS) entry which is preliminary data.</text>
</comment>
<dbReference type="EMBL" id="AMQS01000029">
    <property type="protein sequence ID" value="EKF50948.1"/>
    <property type="molecule type" value="Genomic_DNA"/>
</dbReference>
<dbReference type="AlphaFoldDB" id="K2NTR1"/>
<evidence type="ECO:0000313" key="3">
    <source>
        <dbReference type="Proteomes" id="UP000006787"/>
    </source>
</evidence>
<gene>
    <name evidence="2" type="ORF">C426_1720</name>
</gene>
<evidence type="ECO:0000256" key="1">
    <source>
        <dbReference type="SAM" id="Phobius"/>
    </source>
</evidence>
<reference evidence="2 3" key="1">
    <citation type="journal article" date="2012" name="J. Bacteriol.">
        <title>Genome Sequence of the Bacteriocin-Producing Strain Lactococcus garvieae DCC43.</title>
        <authorList>
            <person name="Gabrielsen C."/>
            <person name="Brede D.A."/>
            <person name="Hernandez P.E."/>
            <person name="Nes I.F."/>
            <person name="Diep D.B."/>
        </authorList>
    </citation>
    <scope>NUCLEOTIDE SEQUENCE [LARGE SCALE GENOMIC DNA]</scope>
    <source>
        <strain evidence="2 3">DCC43</strain>
    </source>
</reference>
<sequence>MLLLNFLLFVLIGLVTFFIVYFLLRMSLSKQKKKDDISEDWKDF</sequence>
<name>K2NTR1_9LACT</name>
<keyword evidence="1" id="KW-0472">Membrane</keyword>
<feature type="transmembrane region" description="Helical" evidence="1">
    <location>
        <begin position="6"/>
        <end position="24"/>
    </location>
</feature>
<dbReference type="Proteomes" id="UP000006787">
    <property type="component" value="Unassembled WGS sequence"/>
</dbReference>
<protein>
    <submittedName>
        <fullName evidence="2">Uncharacterized protein</fullName>
    </submittedName>
</protein>